<feature type="region of interest" description="Disordered" evidence="1">
    <location>
        <begin position="114"/>
        <end position="168"/>
    </location>
</feature>
<organism evidence="2 3">
    <name type="scientific">Pseudovirgaria hyperparasitica</name>
    <dbReference type="NCBI Taxonomy" id="470096"/>
    <lineage>
        <taxon>Eukaryota</taxon>
        <taxon>Fungi</taxon>
        <taxon>Dikarya</taxon>
        <taxon>Ascomycota</taxon>
        <taxon>Pezizomycotina</taxon>
        <taxon>Dothideomycetes</taxon>
        <taxon>Dothideomycetes incertae sedis</taxon>
        <taxon>Acrospermales</taxon>
        <taxon>Acrospermaceae</taxon>
        <taxon>Pseudovirgaria</taxon>
    </lineage>
</organism>
<feature type="compositionally biased region" description="Basic and acidic residues" evidence="1">
    <location>
        <begin position="132"/>
        <end position="155"/>
    </location>
</feature>
<keyword evidence="3" id="KW-1185">Reference proteome</keyword>
<dbReference type="GeneID" id="54488809"/>
<evidence type="ECO:0000313" key="3">
    <source>
        <dbReference type="Proteomes" id="UP000799437"/>
    </source>
</evidence>
<dbReference type="EMBL" id="ML996606">
    <property type="protein sequence ID" value="KAF2752593.1"/>
    <property type="molecule type" value="Genomic_DNA"/>
</dbReference>
<feature type="region of interest" description="Disordered" evidence="1">
    <location>
        <begin position="184"/>
        <end position="204"/>
    </location>
</feature>
<feature type="compositionally biased region" description="Polar residues" evidence="1">
    <location>
        <begin position="184"/>
        <end position="198"/>
    </location>
</feature>
<reference evidence="2" key="1">
    <citation type="journal article" date="2020" name="Stud. Mycol.">
        <title>101 Dothideomycetes genomes: a test case for predicting lifestyles and emergence of pathogens.</title>
        <authorList>
            <person name="Haridas S."/>
            <person name="Albert R."/>
            <person name="Binder M."/>
            <person name="Bloem J."/>
            <person name="Labutti K."/>
            <person name="Salamov A."/>
            <person name="Andreopoulos B."/>
            <person name="Baker S."/>
            <person name="Barry K."/>
            <person name="Bills G."/>
            <person name="Bluhm B."/>
            <person name="Cannon C."/>
            <person name="Castanera R."/>
            <person name="Culley D."/>
            <person name="Daum C."/>
            <person name="Ezra D."/>
            <person name="Gonzalez J."/>
            <person name="Henrissat B."/>
            <person name="Kuo A."/>
            <person name="Liang C."/>
            <person name="Lipzen A."/>
            <person name="Lutzoni F."/>
            <person name="Magnuson J."/>
            <person name="Mondo S."/>
            <person name="Nolan M."/>
            <person name="Ohm R."/>
            <person name="Pangilinan J."/>
            <person name="Park H.-J."/>
            <person name="Ramirez L."/>
            <person name="Alfaro M."/>
            <person name="Sun H."/>
            <person name="Tritt A."/>
            <person name="Yoshinaga Y."/>
            <person name="Zwiers L.-H."/>
            <person name="Turgeon B."/>
            <person name="Goodwin S."/>
            <person name="Spatafora J."/>
            <person name="Crous P."/>
            <person name="Grigoriev I."/>
        </authorList>
    </citation>
    <scope>NUCLEOTIDE SEQUENCE</scope>
    <source>
        <strain evidence="2">CBS 121739</strain>
    </source>
</reference>
<sequence length="237" mass="27255">MLDDKEKRHIFNVCLYAPYEAEGDVQEGRRGLYVMHEKLDFSRTIIGEEHAEAGSMAISVCGSPTFENALRKAVIKSKDEIYFTNVGIHASDTDLSTEFEDRFTEGVYNSQDIELKVRQRGTRPVASGPARAPKEQRRREKAERAQKEAERKRDDAEEQTQKTTLPEYLHTCHTHLSLGFTVQTDASRSTQGDPSNAQRKLRPRHLRPWAEFEEQQSSIWTTLCDSIFLQTRQYTCL</sequence>
<dbReference type="OrthoDB" id="2156052at2759"/>
<evidence type="ECO:0000313" key="2">
    <source>
        <dbReference type="EMBL" id="KAF2752593.1"/>
    </source>
</evidence>
<gene>
    <name evidence="2" type="ORF">EJ05DRAFT_505911</name>
</gene>
<evidence type="ECO:0000256" key="1">
    <source>
        <dbReference type="SAM" id="MobiDB-lite"/>
    </source>
</evidence>
<dbReference type="Proteomes" id="UP000799437">
    <property type="component" value="Unassembled WGS sequence"/>
</dbReference>
<protein>
    <submittedName>
        <fullName evidence="2">Uncharacterized protein</fullName>
    </submittedName>
</protein>
<accession>A0A6A6VQW8</accession>
<proteinExistence type="predicted"/>
<name>A0A6A6VQW8_9PEZI</name>
<dbReference type="RefSeq" id="XP_033595051.1">
    <property type="nucleotide sequence ID" value="XM_033747755.1"/>
</dbReference>
<dbReference type="AlphaFoldDB" id="A0A6A6VQW8"/>